<gene>
    <name evidence="3" type="ORF">SAMN05216252_11035</name>
</gene>
<dbReference type="PANTHER" id="PTHR40446">
    <property type="entry name" value="N-ACETYLGLUCOSAMINE-1-PHOSPHODIESTER ALPHA-N-ACETYLGLUCOSAMINIDASE"/>
    <property type="match status" value="1"/>
</dbReference>
<dbReference type="Proteomes" id="UP000198280">
    <property type="component" value="Unassembled WGS sequence"/>
</dbReference>
<protein>
    <submittedName>
        <fullName evidence="3">Sporulation related domain-containing protein</fullName>
    </submittedName>
</protein>
<evidence type="ECO:0000259" key="2">
    <source>
        <dbReference type="Pfam" id="PF09992"/>
    </source>
</evidence>
<feature type="region of interest" description="Disordered" evidence="1">
    <location>
        <begin position="40"/>
        <end position="65"/>
    </location>
</feature>
<dbReference type="InterPro" id="IPR036680">
    <property type="entry name" value="SPOR-like_sf"/>
</dbReference>
<evidence type="ECO:0000256" key="1">
    <source>
        <dbReference type="SAM" id="MobiDB-lite"/>
    </source>
</evidence>
<dbReference type="Pfam" id="PF09992">
    <property type="entry name" value="NAGPA"/>
    <property type="match status" value="1"/>
</dbReference>
<dbReference type="OrthoDB" id="9809781at2"/>
<evidence type="ECO:0000313" key="3">
    <source>
        <dbReference type="EMBL" id="SNS89738.1"/>
    </source>
</evidence>
<dbReference type="PROSITE" id="PS51318">
    <property type="entry name" value="TAT"/>
    <property type="match status" value="1"/>
</dbReference>
<sequence>MADHEVPSRTRRRSTLGTTLALAVLASFGLYGAARILVPPADAATPSPTHRQDPAGTTRDAPVPPGRWTVRTLAPGAEVRTGVITNAGAHHSWTVAVSARATGRVTGAKTWAAVGSRDWAGTTARDLRTAGFRPRVETVLWPRYSDTPQGEMGRRVRVGSYGTEAAAARAAARVRAAGFHADTTWTGYDVEEPADRQNVHVVVVDPRKFTGTVTGTYDGDVARPEKVSAVARKTGSLVGVNGGFFVDHSEGGRVGTPAAVGAEHGRLEAMAVGSRAALVLGDGGRRVRVTDLTTVVTVRAGAAGRQAQGINRVPGTARNCGRPGGVPSALPWQGVICRLPDDMVVFTPSYKAPLPTGPGIQVVLDASGRVVSRGPRGGSVPARGQVLQGLGTAADWLRAHAPAGAPLTVDRTIRDAQGRRVVLGPDDSIVSAAPTLVSGGRIAIDAATEGCLDPADLSLGYVWSAVRQPRTMAGVDARGRLILATVDGRRAGGSEGFTFYESAVFMRSLGAVDALNLDGGGSTAIAVRGALANRPSDAVGERRVGGTIQVLPAAAR</sequence>
<name>A0A239I8V6_9ACTN</name>
<accession>A0A239I8V6</accession>
<dbReference type="InterPro" id="IPR006311">
    <property type="entry name" value="TAT_signal"/>
</dbReference>
<keyword evidence="4" id="KW-1185">Reference proteome</keyword>
<dbReference type="AlphaFoldDB" id="A0A239I8V6"/>
<dbReference type="GO" id="GO:0042834">
    <property type="term" value="F:peptidoglycan binding"/>
    <property type="evidence" value="ECO:0007669"/>
    <property type="project" value="InterPro"/>
</dbReference>
<proteinExistence type="predicted"/>
<dbReference type="PANTHER" id="PTHR40446:SF2">
    <property type="entry name" value="N-ACETYLGLUCOSAMINE-1-PHOSPHODIESTER ALPHA-N-ACETYLGLUCOSAMINIDASE"/>
    <property type="match status" value="1"/>
</dbReference>
<dbReference type="RefSeq" id="WP_089225492.1">
    <property type="nucleotide sequence ID" value="NZ_FZOF01000010.1"/>
</dbReference>
<dbReference type="Gene3D" id="3.30.70.1070">
    <property type="entry name" value="Sporulation related repeat"/>
    <property type="match status" value="1"/>
</dbReference>
<reference evidence="3 4" key="1">
    <citation type="submission" date="2017-06" db="EMBL/GenBank/DDBJ databases">
        <authorList>
            <person name="Kim H.J."/>
            <person name="Triplett B.A."/>
        </authorList>
    </citation>
    <scope>NUCLEOTIDE SEQUENCE [LARGE SCALE GENOMIC DNA]</scope>
    <source>
        <strain evidence="3 4">CGMCC 4.1858</strain>
    </source>
</reference>
<dbReference type="InterPro" id="IPR018711">
    <property type="entry name" value="NAGPA"/>
</dbReference>
<organism evidence="3 4">
    <name type="scientific">Actinacidiphila glaucinigra</name>
    <dbReference type="NCBI Taxonomy" id="235986"/>
    <lineage>
        <taxon>Bacteria</taxon>
        <taxon>Bacillati</taxon>
        <taxon>Actinomycetota</taxon>
        <taxon>Actinomycetes</taxon>
        <taxon>Kitasatosporales</taxon>
        <taxon>Streptomycetaceae</taxon>
        <taxon>Actinacidiphila</taxon>
    </lineage>
</organism>
<feature type="domain" description="Phosphodiester glycosidase" evidence="2">
    <location>
        <begin position="368"/>
        <end position="548"/>
    </location>
</feature>
<dbReference type="SUPFAM" id="SSF110997">
    <property type="entry name" value="Sporulation related repeat"/>
    <property type="match status" value="1"/>
</dbReference>
<dbReference type="EMBL" id="FZOF01000010">
    <property type="protein sequence ID" value="SNS89738.1"/>
    <property type="molecule type" value="Genomic_DNA"/>
</dbReference>
<evidence type="ECO:0000313" key="4">
    <source>
        <dbReference type="Proteomes" id="UP000198280"/>
    </source>
</evidence>